<organism evidence="2 3">
    <name type="scientific">Formosa undariae</name>
    <dbReference type="NCBI Taxonomy" id="1325436"/>
    <lineage>
        <taxon>Bacteria</taxon>
        <taxon>Pseudomonadati</taxon>
        <taxon>Bacteroidota</taxon>
        <taxon>Flavobacteriia</taxon>
        <taxon>Flavobacteriales</taxon>
        <taxon>Flavobacteriaceae</taxon>
        <taxon>Formosa</taxon>
    </lineage>
</organism>
<sequence>MKQNYISTGHLKNHSLLPLCLICICFSSALIAQNTEEKSDKKQGYDITTGVSTVNPLNYLTYSQETKAQEYYALGHYKVFSNAFTLEPFADLQLTAEGGVVEQQSFFSPLPPNIHMYYRGEISYAISDYVQPYIYTQHLSAPLNQNPGIDNDNLRLNPFFMQSEFGTGIKSEVNGYLLETGVRTMTDPTLDNNTSQTQLFSKLTKRF</sequence>
<evidence type="ECO:0000313" key="2">
    <source>
        <dbReference type="EMBL" id="MFB9053485.1"/>
    </source>
</evidence>
<protein>
    <submittedName>
        <fullName evidence="2">Uncharacterized protein</fullName>
    </submittedName>
</protein>
<name>A0ABV5F225_9FLAO</name>
<comment type="caution">
    <text evidence="2">The sequence shown here is derived from an EMBL/GenBank/DDBJ whole genome shotgun (WGS) entry which is preliminary data.</text>
</comment>
<accession>A0ABV5F225</accession>
<dbReference type="Proteomes" id="UP001589605">
    <property type="component" value="Unassembled WGS sequence"/>
</dbReference>
<evidence type="ECO:0000256" key="1">
    <source>
        <dbReference type="SAM" id="SignalP"/>
    </source>
</evidence>
<dbReference type="RefSeq" id="WP_382382671.1">
    <property type="nucleotide sequence ID" value="NZ_JBHMEZ010000011.1"/>
</dbReference>
<feature type="signal peptide" evidence="1">
    <location>
        <begin position="1"/>
        <end position="32"/>
    </location>
</feature>
<feature type="chain" id="PRO_5046161921" evidence="1">
    <location>
        <begin position="33"/>
        <end position="207"/>
    </location>
</feature>
<gene>
    <name evidence="2" type="ORF">ACFFVB_10390</name>
</gene>
<dbReference type="EMBL" id="JBHMEZ010000011">
    <property type="protein sequence ID" value="MFB9053485.1"/>
    <property type="molecule type" value="Genomic_DNA"/>
</dbReference>
<reference evidence="2 3" key="1">
    <citation type="submission" date="2024-09" db="EMBL/GenBank/DDBJ databases">
        <authorList>
            <person name="Sun Q."/>
            <person name="Mori K."/>
        </authorList>
    </citation>
    <scope>NUCLEOTIDE SEQUENCE [LARGE SCALE GENOMIC DNA]</scope>
    <source>
        <strain evidence="2 3">CECT 8286</strain>
    </source>
</reference>
<keyword evidence="3" id="KW-1185">Reference proteome</keyword>
<proteinExistence type="predicted"/>
<keyword evidence="1" id="KW-0732">Signal</keyword>
<evidence type="ECO:0000313" key="3">
    <source>
        <dbReference type="Proteomes" id="UP001589605"/>
    </source>
</evidence>